<proteinExistence type="predicted"/>
<feature type="transmembrane region" description="Helical" evidence="1">
    <location>
        <begin position="208"/>
        <end position="229"/>
    </location>
</feature>
<feature type="transmembrane region" description="Helical" evidence="1">
    <location>
        <begin position="556"/>
        <end position="574"/>
    </location>
</feature>
<feature type="transmembrane region" description="Helical" evidence="1">
    <location>
        <begin position="99"/>
        <end position="119"/>
    </location>
</feature>
<reference evidence="3" key="1">
    <citation type="submission" date="2016-04" db="EMBL/GenBank/DDBJ databases">
        <authorList>
            <person name="Chen L."/>
            <person name="Zhuang W."/>
            <person name="Wang G."/>
        </authorList>
    </citation>
    <scope>NUCLEOTIDE SEQUENCE [LARGE SCALE GENOMIC DNA]</scope>
    <source>
        <strain evidence="3">17621</strain>
    </source>
</reference>
<comment type="caution">
    <text evidence="2">The sequence shown here is derived from an EMBL/GenBank/DDBJ whole genome shotgun (WGS) entry which is preliminary data.</text>
</comment>
<evidence type="ECO:0000256" key="1">
    <source>
        <dbReference type="SAM" id="Phobius"/>
    </source>
</evidence>
<keyword evidence="3" id="KW-1185">Reference proteome</keyword>
<name>A0A1V9EMV9_9BACT</name>
<organism evidence="2 3">
    <name type="scientific">Niastella yeongjuensis</name>
    <dbReference type="NCBI Taxonomy" id="354355"/>
    <lineage>
        <taxon>Bacteria</taxon>
        <taxon>Pseudomonadati</taxon>
        <taxon>Bacteroidota</taxon>
        <taxon>Chitinophagia</taxon>
        <taxon>Chitinophagales</taxon>
        <taxon>Chitinophagaceae</taxon>
        <taxon>Niastella</taxon>
    </lineage>
</organism>
<dbReference type="STRING" id="354355.SAMN05660816_01359"/>
<feature type="transmembrane region" description="Helical" evidence="1">
    <location>
        <begin position="238"/>
        <end position="257"/>
    </location>
</feature>
<feature type="transmembrane region" description="Helical" evidence="1">
    <location>
        <begin position="293"/>
        <end position="324"/>
    </location>
</feature>
<dbReference type="Proteomes" id="UP000192610">
    <property type="component" value="Unassembled WGS sequence"/>
</dbReference>
<feature type="transmembrane region" description="Helical" evidence="1">
    <location>
        <begin position="144"/>
        <end position="164"/>
    </location>
</feature>
<feature type="transmembrane region" description="Helical" evidence="1">
    <location>
        <begin position="36"/>
        <end position="58"/>
    </location>
</feature>
<feature type="transmembrane region" description="Helical" evidence="1">
    <location>
        <begin position="330"/>
        <end position="346"/>
    </location>
</feature>
<sequence>MLWDRLKNNLFILAIPLSIVIFYLSDHFPGSFLQKLFPLALSTGCYFLMNGPAANAFIKSFSKKDKVIILLIIIYAAFAFSGYNLYLSEYPVKNLFKKTVFFIAVGCWLSFITIAFLYFTELCKQALFKQTTPNNDARPSPTKLYFKFAGIMILCWLIYLAGFFPANMSADSLVQWEQITGVSQLNNWHPVFHTMFNKFFLSIYHNPVSVSLAQILFMAGIAANWFLFLYKKGVPEKWLIWASIVFGLIPANGAYSVTLWKDIPFTFSLLWLTLVIAKIVSNDGYFKNKMAHIEVVAALVTAALFRHNGIPIYYLAIAALLIYFYKFRKAGILVGVVVSLGLVLWYNHYISDPARVVATPPAIKLVAPIHGMAAVRYYGGQLSAESTQEMEKVLPDSFWVNYYNPFSADEYIFNKMPFLQNLSNLPTTKAISLYANTFVHNPYLIIRDRLCGAELAWNVFEAPGAYNFKYHTQIDENAFGLKSGDNFLKKILMFGLKASEKVADMFMWRAGIFNILVLLLLFLFLRHRQWYLLLFVPVLGSDAALLLSMTIQNYRYVYFVPMIFGFLWLLYISNFKSAGNRLKS</sequence>
<feature type="transmembrane region" description="Helical" evidence="1">
    <location>
        <begin position="67"/>
        <end position="87"/>
    </location>
</feature>
<evidence type="ECO:0000313" key="3">
    <source>
        <dbReference type="Proteomes" id="UP000192610"/>
    </source>
</evidence>
<evidence type="ECO:0000313" key="2">
    <source>
        <dbReference type="EMBL" id="OQP47185.1"/>
    </source>
</evidence>
<evidence type="ECO:0008006" key="4">
    <source>
        <dbReference type="Google" id="ProtNLM"/>
    </source>
</evidence>
<feature type="transmembrane region" description="Helical" evidence="1">
    <location>
        <begin position="506"/>
        <end position="524"/>
    </location>
</feature>
<accession>A0A1V9EMV9</accession>
<protein>
    <recommendedName>
        <fullName evidence="4">Glycosyltransferase RgtA/B/C/D-like domain-containing protein</fullName>
    </recommendedName>
</protein>
<keyword evidence="1" id="KW-0472">Membrane</keyword>
<gene>
    <name evidence="2" type="ORF">A4H97_06665</name>
</gene>
<feature type="transmembrane region" description="Helical" evidence="1">
    <location>
        <begin position="530"/>
        <end position="549"/>
    </location>
</feature>
<feature type="transmembrane region" description="Helical" evidence="1">
    <location>
        <begin position="7"/>
        <end position="24"/>
    </location>
</feature>
<feature type="transmembrane region" description="Helical" evidence="1">
    <location>
        <begin position="263"/>
        <end position="281"/>
    </location>
</feature>
<dbReference type="EMBL" id="LVXG01000023">
    <property type="protein sequence ID" value="OQP47185.1"/>
    <property type="molecule type" value="Genomic_DNA"/>
</dbReference>
<keyword evidence="1" id="KW-0812">Transmembrane</keyword>
<keyword evidence="1" id="KW-1133">Transmembrane helix</keyword>
<dbReference type="AlphaFoldDB" id="A0A1V9EMV9"/>